<dbReference type="OrthoDB" id="2956581at2"/>
<gene>
    <name evidence="1" type="ORF">BKP37_16305</name>
</gene>
<protein>
    <submittedName>
        <fullName evidence="1">Uncharacterized protein</fullName>
    </submittedName>
</protein>
<dbReference type="RefSeq" id="WP_071310675.1">
    <property type="nucleotide sequence ID" value="NZ_MLQR01000043.1"/>
</dbReference>
<accession>A0A1S2LFP6</accession>
<proteinExistence type="predicted"/>
<comment type="caution">
    <text evidence="1">The sequence shown here is derived from an EMBL/GenBank/DDBJ whole genome shotgun (WGS) entry which is preliminary data.</text>
</comment>
<dbReference type="Proteomes" id="UP000179524">
    <property type="component" value="Unassembled WGS sequence"/>
</dbReference>
<name>A0A1S2LFP6_9BACI</name>
<evidence type="ECO:0000313" key="1">
    <source>
        <dbReference type="EMBL" id="OIJ11211.1"/>
    </source>
</evidence>
<dbReference type="EMBL" id="MLQR01000043">
    <property type="protein sequence ID" value="OIJ11211.1"/>
    <property type="molecule type" value="Genomic_DNA"/>
</dbReference>
<reference evidence="1 2" key="1">
    <citation type="submission" date="2016-10" db="EMBL/GenBank/DDBJ databases">
        <title>Draft genome sequences of four alkaliphilic bacteria belonging to the Anaerobacillus genus.</title>
        <authorList>
            <person name="Bassil N.M."/>
            <person name="Lloyd J.R."/>
        </authorList>
    </citation>
    <scope>NUCLEOTIDE SEQUENCE [LARGE SCALE GENOMIC DNA]</scope>
    <source>
        <strain evidence="1 2">DSM 18345</strain>
    </source>
</reference>
<sequence length="340" mass="39450">MDKNKMFNRYGYGTDHVYYEEFGGSNDRSHCFVGYVKCKLVNTQRGSLLIPDLIFLDQKNKYFKWIQPLTFFPSEIFLSKQNIQCSITLDISCKKTIEIKFTNKDFIKFFKDHSEFYQCEIYGPENLLDYVTGIGYFVNKLDPYLRLYHHTSAEAKNSILKHGYFDDSKGNFAGTKELERVGYLYLTCLDTIINEADLNQIAMSKKKFILLQSDDKINKRKLHVLYRQTKQLEETIVIQVSVEAISPHHIHRHLDDCVFYSICTPFIFRVGVRPGAGIGFREKRLINKNIRAADYIVVGDGTSAEGLVAPYDEENTDYIYKIEKIRGAGYPNSLVYLIEN</sequence>
<organism evidence="1 2">
    <name type="scientific">Anaerobacillus alkalilacustris</name>
    <dbReference type="NCBI Taxonomy" id="393763"/>
    <lineage>
        <taxon>Bacteria</taxon>
        <taxon>Bacillati</taxon>
        <taxon>Bacillota</taxon>
        <taxon>Bacilli</taxon>
        <taxon>Bacillales</taxon>
        <taxon>Bacillaceae</taxon>
        <taxon>Anaerobacillus</taxon>
    </lineage>
</organism>
<evidence type="ECO:0000313" key="2">
    <source>
        <dbReference type="Proteomes" id="UP000179524"/>
    </source>
</evidence>
<keyword evidence="2" id="KW-1185">Reference proteome</keyword>
<dbReference type="AlphaFoldDB" id="A0A1S2LFP6"/>